<dbReference type="InterPro" id="IPR028994">
    <property type="entry name" value="Integrin_alpha_N"/>
</dbReference>
<dbReference type="InterPro" id="IPR013517">
    <property type="entry name" value="FG-GAP"/>
</dbReference>
<accession>A0A316F2C6</accession>
<dbReference type="Gene3D" id="2.130.10.130">
    <property type="entry name" value="Integrin alpha, N-terminal"/>
    <property type="match status" value="2"/>
</dbReference>
<dbReference type="Pfam" id="PF13517">
    <property type="entry name" value="FG-GAP_3"/>
    <property type="match status" value="1"/>
</dbReference>
<dbReference type="Proteomes" id="UP000245697">
    <property type="component" value="Unassembled WGS sequence"/>
</dbReference>
<evidence type="ECO:0000313" key="5">
    <source>
        <dbReference type="Proteomes" id="UP000245697"/>
    </source>
</evidence>
<reference evidence="4 5" key="1">
    <citation type="submission" date="2018-05" db="EMBL/GenBank/DDBJ databases">
        <title>Genomic Encyclopedia of Archaeal and Bacterial Type Strains, Phase II (KMG-II): from individual species to whole genera.</title>
        <authorList>
            <person name="Goeker M."/>
        </authorList>
    </citation>
    <scope>NUCLEOTIDE SEQUENCE [LARGE SCALE GENOMIC DNA]</scope>
    <source>
        <strain evidence="4 5">DSM 45184</strain>
    </source>
</reference>
<dbReference type="RefSeq" id="WP_109602666.1">
    <property type="nucleotide sequence ID" value="NZ_BONA01000099.1"/>
</dbReference>
<dbReference type="PANTHER" id="PTHR13412:SF0">
    <property type="entry name" value="T-CELL IMMUNOMODULATORY PROTEIN"/>
    <property type="match status" value="1"/>
</dbReference>
<feature type="compositionally biased region" description="Basic residues" evidence="2">
    <location>
        <begin position="1"/>
        <end position="12"/>
    </location>
</feature>
<dbReference type="EMBL" id="QGGR01000040">
    <property type="protein sequence ID" value="PWK30151.1"/>
    <property type="molecule type" value="Genomic_DNA"/>
</dbReference>
<keyword evidence="1 3" id="KW-0732">Signal</keyword>
<name>A0A316F2C6_9ACTN</name>
<dbReference type="AlphaFoldDB" id="A0A316F2C6"/>
<dbReference type="GO" id="GO:0005886">
    <property type="term" value="C:plasma membrane"/>
    <property type="evidence" value="ECO:0007669"/>
    <property type="project" value="TreeGrafter"/>
</dbReference>
<evidence type="ECO:0000256" key="3">
    <source>
        <dbReference type="SAM" id="SignalP"/>
    </source>
</evidence>
<keyword evidence="5" id="KW-1185">Reference proteome</keyword>
<comment type="caution">
    <text evidence="4">The sequence shown here is derived from an EMBL/GenBank/DDBJ whole genome shotgun (WGS) entry which is preliminary data.</text>
</comment>
<proteinExistence type="predicted"/>
<feature type="signal peptide" evidence="3">
    <location>
        <begin position="1"/>
        <end position="44"/>
    </location>
</feature>
<dbReference type="PANTHER" id="PTHR13412">
    <property type="entry name" value="T-CELL IMMUNOMODULATORY PROTEIN HOMOLOG"/>
    <property type="match status" value="1"/>
</dbReference>
<dbReference type="SUPFAM" id="SSF69318">
    <property type="entry name" value="Integrin alpha N-terminal domain"/>
    <property type="match status" value="1"/>
</dbReference>
<gene>
    <name evidence="4" type="ORF">BC793_1405</name>
</gene>
<organism evidence="4 5">
    <name type="scientific">Actinoplanes xinjiangensis</name>
    <dbReference type="NCBI Taxonomy" id="512350"/>
    <lineage>
        <taxon>Bacteria</taxon>
        <taxon>Bacillati</taxon>
        <taxon>Actinomycetota</taxon>
        <taxon>Actinomycetes</taxon>
        <taxon>Micromonosporales</taxon>
        <taxon>Micromonosporaceae</taxon>
        <taxon>Actinoplanes</taxon>
    </lineage>
</organism>
<feature type="chain" id="PRO_5016317979" evidence="3">
    <location>
        <begin position="45"/>
        <end position="528"/>
    </location>
</feature>
<evidence type="ECO:0000256" key="1">
    <source>
        <dbReference type="ARBA" id="ARBA00022729"/>
    </source>
</evidence>
<dbReference type="OrthoDB" id="581998at2"/>
<protein>
    <submittedName>
        <fullName evidence="4">VCBS repeat protein</fullName>
    </submittedName>
</protein>
<feature type="region of interest" description="Disordered" evidence="2">
    <location>
        <begin position="1"/>
        <end position="22"/>
    </location>
</feature>
<evidence type="ECO:0000313" key="4">
    <source>
        <dbReference type="EMBL" id="PWK30151.1"/>
    </source>
</evidence>
<evidence type="ECO:0000256" key="2">
    <source>
        <dbReference type="SAM" id="MobiDB-lite"/>
    </source>
</evidence>
<dbReference type="InterPro" id="IPR024881">
    <property type="entry name" value="Tip"/>
</dbReference>
<sequence>MASKQTRSRQRRAAAPSRSHTGPRVLSAATIAAAVLYPPVTAQAGVPVHTGLPAMPAAAAQAPCLPGTVTAADQAIADQLRPSMNGPRLGASVNGRSIACARAIIGTVQARGLGPRAAIIAVTTAIAESTLHNHAVAYDHDSLGLFQQRPSQGWGRPDQLVDPEYATNAFLSSMLRKYPGDSWMTGDIGAICQTVQRSAYPLAYTPEAHDAQLIVAKLWTVAPSVPAAPAPAAPAPTTVPAVPSGPYQKALVATGTELGALDGRTDLALADWNDDKRPDLILVKGASAATGRTEVRIMDGATDFATLLLTRSTALEATDDRHAYAITDWNGDSRPDLMVVQRSGTASGHTEVSILDGASAFRQLLLKQAGTALTATDDRHRFAVTDWNGDSRPDLVVIQTSGTAGNKIQVQVLDGASNFQRHLTPTIVTTEAANPDHRVAVTDYNNDRRPDLVVMQASVTADGRTRLTVLDGAANLQRRLAGADTAPGVSAHLDLLITDWNTDRRPDLMMVQKTGTASGRTELVILGG</sequence>